<dbReference type="EMBL" id="JAPEIS010000001">
    <property type="protein sequence ID" value="KAJ8070710.1"/>
    <property type="molecule type" value="Genomic_DNA"/>
</dbReference>
<keyword evidence="8" id="KW-1185">Reference proteome</keyword>
<keyword evidence="4 6" id="KW-1133">Transmembrane helix</keyword>
<dbReference type="GO" id="GO:0008506">
    <property type="term" value="F:sucrose:proton symporter activity"/>
    <property type="evidence" value="ECO:0007669"/>
    <property type="project" value="TreeGrafter"/>
</dbReference>
<evidence type="ECO:0000256" key="1">
    <source>
        <dbReference type="ARBA" id="ARBA00004141"/>
    </source>
</evidence>
<keyword evidence="2" id="KW-0813">Transport</keyword>
<feature type="transmembrane region" description="Helical" evidence="6">
    <location>
        <begin position="105"/>
        <end position="126"/>
    </location>
</feature>
<accession>A0A9X0DQD7</accession>
<dbReference type="Proteomes" id="UP001152300">
    <property type="component" value="Unassembled WGS sequence"/>
</dbReference>
<evidence type="ECO:0000313" key="8">
    <source>
        <dbReference type="Proteomes" id="UP001152300"/>
    </source>
</evidence>
<dbReference type="SUPFAM" id="SSF103473">
    <property type="entry name" value="MFS general substrate transporter"/>
    <property type="match status" value="1"/>
</dbReference>
<protein>
    <submittedName>
        <fullName evidence="7">Uncharacterized protein</fullName>
    </submittedName>
</protein>
<evidence type="ECO:0000256" key="6">
    <source>
        <dbReference type="SAM" id="Phobius"/>
    </source>
</evidence>
<evidence type="ECO:0000256" key="2">
    <source>
        <dbReference type="ARBA" id="ARBA00022448"/>
    </source>
</evidence>
<organism evidence="7 8">
    <name type="scientific">Sclerotinia nivalis</name>
    <dbReference type="NCBI Taxonomy" id="352851"/>
    <lineage>
        <taxon>Eukaryota</taxon>
        <taxon>Fungi</taxon>
        <taxon>Dikarya</taxon>
        <taxon>Ascomycota</taxon>
        <taxon>Pezizomycotina</taxon>
        <taxon>Leotiomycetes</taxon>
        <taxon>Helotiales</taxon>
        <taxon>Sclerotiniaceae</taxon>
        <taxon>Sclerotinia</taxon>
    </lineage>
</organism>
<sequence length="133" mass="14343">MISQILFAICMISTLFLTSLFGGLMIMAIMGISWGVTAWAPFAIISTEIVKQASEDQPDMELRPGIVLGLHNVAISVPKILAGIEGSIVYWAFQNGSYEVDDDGTAWVLALAGVSALYSAYLIVCLRKGENQL</sequence>
<gene>
    <name evidence="7" type="ORF">OCU04_001081</name>
</gene>
<dbReference type="OrthoDB" id="28755at2759"/>
<evidence type="ECO:0000256" key="5">
    <source>
        <dbReference type="ARBA" id="ARBA00023136"/>
    </source>
</evidence>
<evidence type="ECO:0000256" key="4">
    <source>
        <dbReference type="ARBA" id="ARBA00022989"/>
    </source>
</evidence>
<dbReference type="PANTHER" id="PTHR19432:SF35">
    <property type="entry name" value="SOLUTE CARRIER FAMILY 45 MEMBER 3 ISOFORM X1"/>
    <property type="match status" value="1"/>
</dbReference>
<evidence type="ECO:0000256" key="3">
    <source>
        <dbReference type="ARBA" id="ARBA00022692"/>
    </source>
</evidence>
<dbReference type="GO" id="GO:0005886">
    <property type="term" value="C:plasma membrane"/>
    <property type="evidence" value="ECO:0007669"/>
    <property type="project" value="TreeGrafter"/>
</dbReference>
<comment type="subcellular location">
    <subcellularLocation>
        <location evidence="1">Membrane</location>
        <topology evidence="1">Multi-pass membrane protein</topology>
    </subcellularLocation>
</comment>
<evidence type="ECO:0000313" key="7">
    <source>
        <dbReference type="EMBL" id="KAJ8070710.1"/>
    </source>
</evidence>
<keyword evidence="5 6" id="KW-0472">Membrane</keyword>
<dbReference type="PANTHER" id="PTHR19432">
    <property type="entry name" value="SUGAR TRANSPORTER"/>
    <property type="match status" value="1"/>
</dbReference>
<feature type="transmembrane region" description="Helical" evidence="6">
    <location>
        <begin position="5"/>
        <end position="26"/>
    </location>
</feature>
<dbReference type="AlphaFoldDB" id="A0A9X0DQD7"/>
<reference evidence="7" key="1">
    <citation type="submission" date="2022-11" db="EMBL/GenBank/DDBJ databases">
        <title>Genome Resource of Sclerotinia nivalis Strain SnTB1, a Plant Pathogen Isolated from American Ginseng.</title>
        <authorList>
            <person name="Fan S."/>
        </authorList>
    </citation>
    <scope>NUCLEOTIDE SEQUENCE</scope>
    <source>
        <strain evidence="7">SnTB1</strain>
    </source>
</reference>
<name>A0A9X0DQD7_9HELO</name>
<dbReference type="InterPro" id="IPR036259">
    <property type="entry name" value="MFS_trans_sf"/>
</dbReference>
<keyword evidence="3 6" id="KW-0812">Transmembrane</keyword>
<proteinExistence type="predicted"/>
<comment type="caution">
    <text evidence="7">The sequence shown here is derived from an EMBL/GenBank/DDBJ whole genome shotgun (WGS) entry which is preliminary data.</text>
</comment>